<dbReference type="Gene3D" id="3.40.50.11890">
    <property type="match status" value="1"/>
</dbReference>
<dbReference type="GO" id="GO:0016836">
    <property type="term" value="F:hydro-lyase activity"/>
    <property type="evidence" value="ECO:0007669"/>
    <property type="project" value="UniProtKB-ARBA"/>
</dbReference>
<dbReference type="Proteomes" id="UP000730862">
    <property type="component" value="Unassembled WGS sequence"/>
</dbReference>
<dbReference type="InterPro" id="IPR047678">
    <property type="entry name" value="YjiM-like"/>
</dbReference>
<name>A0A233V284_FINMA</name>
<evidence type="ECO:0000256" key="2">
    <source>
        <dbReference type="ARBA" id="ARBA00005806"/>
    </source>
</evidence>
<proteinExistence type="inferred from homology"/>
<dbReference type="EMBL" id="NDYC01000044">
    <property type="protein sequence ID" value="OXZ26512.1"/>
    <property type="molecule type" value="Genomic_DNA"/>
</dbReference>
<evidence type="ECO:0000313" key="4">
    <source>
        <dbReference type="EMBL" id="OXZ26512.1"/>
    </source>
</evidence>
<organism evidence="4 5">
    <name type="scientific">Finegoldia magna</name>
    <name type="common">Peptostreptococcus magnus</name>
    <dbReference type="NCBI Taxonomy" id="1260"/>
    <lineage>
        <taxon>Bacteria</taxon>
        <taxon>Bacillati</taxon>
        <taxon>Bacillota</taxon>
        <taxon>Tissierellia</taxon>
        <taxon>Tissierellales</taxon>
        <taxon>Peptoniphilaceae</taxon>
        <taxon>Finegoldia</taxon>
    </lineage>
</organism>
<comment type="similarity">
    <text evidence="2">Belongs to the FldB/FldC dehydratase alpha/beta subunit family.</text>
</comment>
<dbReference type="Gene3D" id="3.40.50.11900">
    <property type="match status" value="1"/>
</dbReference>
<protein>
    <submittedName>
        <fullName evidence="3">2-hydroxyacyl-CoA dehydratase</fullName>
    </submittedName>
</protein>
<reference evidence="3" key="3">
    <citation type="submission" date="2021-02" db="EMBL/GenBank/DDBJ databases">
        <title>Infant gut strain persistence is associated with maternal origin, phylogeny, and functional potential including surface adhesion and iron acquisition.</title>
        <authorList>
            <person name="Lou Y.C."/>
        </authorList>
    </citation>
    <scope>NUCLEOTIDE SEQUENCE</scope>
    <source>
        <strain evidence="3">L3_058_000G1_dasL3_058_000G1_concoct_72</strain>
    </source>
</reference>
<evidence type="ECO:0000256" key="1">
    <source>
        <dbReference type="ARBA" id="ARBA00001966"/>
    </source>
</evidence>
<gene>
    <name evidence="4" type="ORF">B9N49_08890</name>
    <name evidence="3" type="ORF">KIA07_04565</name>
</gene>
<dbReference type="NCBIfam" id="NF040772">
    <property type="entry name" value="double_cubane"/>
    <property type="match status" value="1"/>
</dbReference>
<evidence type="ECO:0000313" key="5">
    <source>
        <dbReference type="Proteomes" id="UP000215413"/>
    </source>
</evidence>
<dbReference type="RefSeq" id="WP_094206405.1">
    <property type="nucleotide sequence ID" value="NZ_JAHAIK010000010.1"/>
</dbReference>
<comment type="cofactor">
    <cofactor evidence="1">
        <name>[4Fe-4S] cluster</name>
        <dbReference type="ChEBI" id="CHEBI:49883"/>
    </cofactor>
</comment>
<dbReference type="PANTHER" id="PTHR30548">
    <property type="entry name" value="2-HYDROXYGLUTARYL-COA DEHYDRATASE, D-COMPONENT-RELATED"/>
    <property type="match status" value="1"/>
</dbReference>
<dbReference type="InterPro" id="IPR010327">
    <property type="entry name" value="FldB/FldC_alpha/beta"/>
</dbReference>
<dbReference type="Gene3D" id="1.20.1270.370">
    <property type="match status" value="1"/>
</dbReference>
<dbReference type="AlphaFoldDB" id="A0A233V284"/>
<accession>A0A233V284</accession>
<sequence>MVDLKKELPEVFNDFAESRQNAFLKVKEIKDKDIPVIGIFCTFFPQELAVAAGATCVSLCATSDETIQDAERDLPKNLCPLIKSSYGFALTDKCPFFYFSDLVVGETTCDGKKKMYEYLGEFKPVHVMELPNKNTEQGLILWKEEIRKMIKTIEDLFGVEITDEKLKHAIEVKNAERSAVKDFYSIMKADDLPITGGELWHVLNGVQFDFDKEQIPQMLEELKAKVMSEHKHISGKPRILITGCPIGGATEKVIEAVENNGAVVVSYENCGGAKAIDENVDVDNPDMIDAIARKYMNIGCACVSPNENRLKLLDKLIDEYKVDGVIDMHLQACTPYQVEGLSIKRFCNDKKNVPYIAVETDYSKSDIGQLNTRIGAFIEML</sequence>
<reference evidence="4" key="1">
    <citation type="journal article" date="2017" name="J. Clin. Microbiol.">
        <title>Finegoldia magna Isolated from Orthopedic Joint Implant-Associated Infections.</title>
        <authorList>
            <person name="Soderquist B."/>
            <person name="Bjorklund S."/>
            <person name="Hellmark B."/>
            <person name="Jensen A."/>
            <person name="Bruggemann H."/>
        </authorList>
    </citation>
    <scope>NUCLEOTIDE SEQUENCE</scope>
    <source>
        <strain evidence="4">CCUG 54800</strain>
    </source>
</reference>
<dbReference type="Proteomes" id="UP000215413">
    <property type="component" value="Unassembled WGS sequence"/>
</dbReference>
<evidence type="ECO:0000313" key="3">
    <source>
        <dbReference type="EMBL" id="MBS5964923.1"/>
    </source>
</evidence>
<comment type="caution">
    <text evidence="4">The sequence shown here is derived from an EMBL/GenBank/DDBJ whole genome shotgun (WGS) entry which is preliminary data.</text>
</comment>
<dbReference type="EMBL" id="JAHAIK010000010">
    <property type="protein sequence ID" value="MBS5964923.1"/>
    <property type="molecule type" value="Genomic_DNA"/>
</dbReference>
<reference evidence="5" key="2">
    <citation type="submission" date="2017-04" db="EMBL/GenBank/DDBJ databases">
        <title>Finegoldia magna isolated from orthopedic joint implant-associated infections.</title>
        <authorList>
            <person name="Bjorklund S."/>
            <person name="Bruggemann H."/>
            <person name="Jensen A."/>
            <person name="Hellmark B."/>
            <person name="Soderquist B."/>
        </authorList>
    </citation>
    <scope>NUCLEOTIDE SEQUENCE [LARGE SCALE GENOMIC DNA]</scope>
    <source>
        <strain evidence="5">CCUG 54800</strain>
    </source>
</reference>
<dbReference type="PANTHER" id="PTHR30548:SF6">
    <property type="entry name" value="DEHYDRATASE SUBUNIT YJIM-RELATED"/>
    <property type="match status" value="1"/>
</dbReference>
<dbReference type="Pfam" id="PF06050">
    <property type="entry name" value="HGD-D"/>
    <property type="match status" value="1"/>
</dbReference>